<keyword evidence="1" id="KW-0732">Signal</keyword>
<dbReference type="InterPro" id="IPR017689">
    <property type="entry name" value="BamD"/>
</dbReference>
<evidence type="ECO:0000256" key="3">
    <source>
        <dbReference type="ARBA" id="ARBA00023237"/>
    </source>
</evidence>
<organism evidence="5">
    <name type="scientific">Caldithrix abyssi</name>
    <dbReference type="NCBI Taxonomy" id="187145"/>
    <lineage>
        <taxon>Bacteria</taxon>
        <taxon>Pseudomonadati</taxon>
        <taxon>Calditrichota</taxon>
        <taxon>Calditrichia</taxon>
        <taxon>Calditrichales</taxon>
        <taxon>Calditrichaceae</taxon>
        <taxon>Caldithrix</taxon>
    </lineage>
</organism>
<dbReference type="NCBIfam" id="TIGR03302">
    <property type="entry name" value="OM_YfiO"/>
    <property type="match status" value="1"/>
</dbReference>
<dbReference type="Pfam" id="PF13174">
    <property type="entry name" value="TPR_6"/>
    <property type="match status" value="1"/>
</dbReference>
<evidence type="ECO:0000259" key="4">
    <source>
        <dbReference type="Pfam" id="PF13525"/>
    </source>
</evidence>
<reference evidence="5" key="1">
    <citation type="journal article" date="2020" name="mSystems">
        <title>Genome- and Community-Level Interaction Insights into Carbon Utilization and Element Cycling Functions of Hydrothermarchaeota in Hydrothermal Sediment.</title>
        <authorList>
            <person name="Zhou Z."/>
            <person name="Liu Y."/>
            <person name="Xu W."/>
            <person name="Pan J."/>
            <person name="Luo Z.H."/>
            <person name="Li M."/>
        </authorList>
    </citation>
    <scope>NUCLEOTIDE SEQUENCE [LARGE SCALE GENOMIC DNA]</scope>
    <source>
        <strain evidence="5">HyVt-460</strain>
    </source>
</reference>
<dbReference type="PROSITE" id="PS51257">
    <property type="entry name" value="PROKAR_LIPOPROTEIN"/>
    <property type="match status" value="1"/>
</dbReference>
<accession>A0A7V5VEB3</accession>
<dbReference type="InterPro" id="IPR011990">
    <property type="entry name" value="TPR-like_helical_dom_sf"/>
</dbReference>
<evidence type="ECO:0000256" key="2">
    <source>
        <dbReference type="ARBA" id="ARBA00023136"/>
    </source>
</evidence>
<proteinExistence type="predicted"/>
<dbReference type="Gene3D" id="1.25.40.10">
    <property type="entry name" value="Tetratricopeptide repeat domain"/>
    <property type="match status" value="1"/>
</dbReference>
<comment type="caution">
    <text evidence="5">The sequence shown here is derived from an EMBL/GenBank/DDBJ whole genome shotgun (WGS) entry which is preliminary data.</text>
</comment>
<dbReference type="SUPFAM" id="SSF48452">
    <property type="entry name" value="TPR-like"/>
    <property type="match status" value="1"/>
</dbReference>
<dbReference type="AlphaFoldDB" id="A0A7V5VEB3"/>
<dbReference type="InterPro" id="IPR019734">
    <property type="entry name" value="TPR_rpt"/>
</dbReference>
<dbReference type="Pfam" id="PF13525">
    <property type="entry name" value="YfiO"/>
    <property type="match status" value="1"/>
</dbReference>
<protein>
    <submittedName>
        <fullName evidence="5">Outer membrane protein assembly factor BamD</fullName>
    </submittedName>
</protein>
<evidence type="ECO:0000313" key="5">
    <source>
        <dbReference type="EMBL" id="HHM01538.1"/>
    </source>
</evidence>
<feature type="domain" description="Outer membrane lipoprotein BamD-like" evidence="4">
    <location>
        <begin position="29"/>
        <end position="197"/>
    </location>
</feature>
<dbReference type="InterPro" id="IPR039565">
    <property type="entry name" value="BamD-like"/>
</dbReference>
<dbReference type="Proteomes" id="UP000885771">
    <property type="component" value="Unassembled WGS sequence"/>
</dbReference>
<gene>
    <name evidence="5" type="primary">bamD</name>
    <name evidence="5" type="ORF">ENJ15_00885</name>
</gene>
<keyword evidence="2" id="KW-0472">Membrane</keyword>
<name>A0A7V5VEB3_CALAY</name>
<keyword evidence="3" id="KW-0998">Cell outer membrane</keyword>
<evidence type="ECO:0000256" key="1">
    <source>
        <dbReference type="ARBA" id="ARBA00022729"/>
    </source>
</evidence>
<dbReference type="EMBL" id="DRLI01000040">
    <property type="protein sequence ID" value="HHM01538.1"/>
    <property type="molecule type" value="Genomic_DNA"/>
</dbReference>
<sequence length="258" mass="30165">MLKRVLVVVALILLVMACAGNRPKSGWKAEEYYKYARDLYNDEDYLLASQELQIIMLRFPGSSIADSAQFLLAESHFKMEEYIVASAEYVKLINNMSKSPLVPRAQFQLAESYYHLSPRPGLDQKYTMMAIRAYQSFIEDYPTSDLKEKAERRILELRDKLAEKAYDNAEIYRKMKRYRAAVIYYDEVLEKYYDSEWRDDAQYGKALTYYEGEQFDDALKEIEKFKEQFPESPLMEDIRSLEKDVQSGIASHDDSAGE</sequence>